<feature type="domain" description="Peptidase S8/S53" evidence="8">
    <location>
        <begin position="110"/>
        <end position="380"/>
    </location>
</feature>
<evidence type="ECO:0000313" key="10">
    <source>
        <dbReference type="Proteomes" id="UP000315343"/>
    </source>
</evidence>
<keyword evidence="3 6" id="KW-0378">Hydrolase</keyword>
<feature type="active site" description="Charge relay system" evidence="5 6">
    <location>
        <position position="119"/>
    </location>
</feature>
<keyword evidence="2 6" id="KW-0645">Protease</keyword>
<dbReference type="InterPro" id="IPR023827">
    <property type="entry name" value="Peptidase_S8_Asp-AS"/>
</dbReference>
<gene>
    <name evidence="9" type="ORF">LY60_00308</name>
</gene>
<evidence type="ECO:0000256" key="2">
    <source>
        <dbReference type="ARBA" id="ARBA00022670"/>
    </source>
</evidence>
<dbReference type="GO" id="GO:0004252">
    <property type="term" value="F:serine-type endopeptidase activity"/>
    <property type="evidence" value="ECO:0007669"/>
    <property type="project" value="UniProtKB-UniRule"/>
</dbReference>
<dbReference type="PROSITE" id="PS00137">
    <property type="entry name" value="SUBTILASE_HIS"/>
    <property type="match status" value="1"/>
</dbReference>
<organism evidence="9 10">
    <name type="scientific">Sedimentibacter saalensis</name>
    <dbReference type="NCBI Taxonomy" id="130788"/>
    <lineage>
        <taxon>Bacteria</taxon>
        <taxon>Bacillati</taxon>
        <taxon>Bacillota</taxon>
        <taxon>Tissierellia</taxon>
        <taxon>Sedimentibacter</taxon>
    </lineage>
</organism>
<dbReference type="PRINTS" id="PR00723">
    <property type="entry name" value="SUBTILISIN"/>
</dbReference>
<evidence type="ECO:0000256" key="6">
    <source>
        <dbReference type="PROSITE-ProRule" id="PRU01240"/>
    </source>
</evidence>
<protein>
    <submittedName>
        <fullName evidence="9">Serine protease AprX</fullName>
    </submittedName>
</protein>
<dbReference type="InterPro" id="IPR000209">
    <property type="entry name" value="Peptidase_S8/S53_dom"/>
</dbReference>
<dbReference type="RefSeq" id="WP_145079013.1">
    <property type="nucleotide sequence ID" value="NZ_VLKH01000001.1"/>
</dbReference>
<accession>A0A562JKF9</accession>
<dbReference type="PANTHER" id="PTHR43806:SF65">
    <property type="entry name" value="SERINE PROTEASE APRX"/>
    <property type="match status" value="1"/>
</dbReference>
<evidence type="ECO:0000256" key="7">
    <source>
        <dbReference type="RuleBase" id="RU003355"/>
    </source>
</evidence>
<feature type="active site" description="Charge relay system" evidence="5 6">
    <location>
        <position position="154"/>
    </location>
</feature>
<dbReference type="EMBL" id="VLKH01000001">
    <property type="protein sequence ID" value="TWH83696.1"/>
    <property type="molecule type" value="Genomic_DNA"/>
</dbReference>
<keyword evidence="10" id="KW-1185">Reference proteome</keyword>
<proteinExistence type="inferred from homology"/>
<keyword evidence="4 6" id="KW-0720">Serine protease</keyword>
<dbReference type="SUPFAM" id="SSF52743">
    <property type="entry name" value="Subtilisin-like"/>
    <property type="match status" value="1"/>
</dbReference>
<dbReference type="CDD" id="cd07487">
    <property type="entry name" value="Peptidases_S8_1"/>
    <property type="match status" value="1"/>
</dbReference>
<dbReference type="OrthoDB" id="9798386at2"/>
<evidence type="ECO:0000256" key="4">
    <source>
        <dbReference type="ARBA" id="ARBA00022825"/>
    </source>
</evidence>
<evidence type="ECO:0000256" key="3">
    <source>
        <dbReference type="ARBA" id="ARBA00022801"/>
    </source>
</evidence>
<dbReference type="InterPro" id="IPR023828">
    <property type="entry name" value="Peptidase_S8_Ser-AS"/>
</dbReference>
<dbReference type="Gene3D" id="3.40.50.200">
    <property type="entry name" value="Peptidase S8/S53 domain"/>
    <property type="match status" value="1"/>
</dbReference>
<dbReference type="PROSITE" id="PS51892">
    <property type="entry name" value="SUBTILASE"/>
    <property type="match status" value="1"/>
</dbReference>
<sequence length="389" mass="42262">MKNHIDYNKLCPIIQGQLNSSNNNILPVIISYKSDKKIKEGKISSLSNKLNYNLPIVNGCACDMCIQSIIEITEDPDVEFISYDSKVFAVMDVARSVVGADLITNTKYTGKNITVAIIDTGISPHADLVYPTNRIVGFKDFVNKETRAYDDNGHGTHCAGILAGNGYSSKGKYKGIAPEANILSVKVLDESGNGNTSDILSTVQWIIENREVYKTRIINFSLGAIAQYRERRDPLVKAANRAIDNNFIVVAAVGNSGPMRNTILSPATSRYVISVGALDDGRTVETNDDSIAEFSSRGPTLDRVRKPDLIAPGVNIMSLSNKNLTSYTTLSGTSMSAPMVSGAAALLLNENPNYTHYDIKRKLLNACTKIKASSIEQGAGILDISRIFL</sequence>
<dbReference type="InterPro" id="IPR022398">
    <property type="entry name" value="Peptidase_S8_His-AS"/>
</dbReference>
<evidence type="ECO:0000313" key="9">
    <source>
        <dbReference type="EMBL" id="TWH83696.1"/>
    </source>
</evidence>
<dbReference type="Proteomes" id="UP000315343">
    <property type="component" value="Unassembled WGS sequence"/>
</dbReference>
<feature type="active site" description="Charge relay system" evidence="5 6">
    <location>
        <position position="334"/>
    </location>
</feature>
<evidence type="ECO:0000259" key="8">
    <source>
        <dbReference type="Pfam" id="PF00082"/>
    </source>
</evidence>
<dbReference type="InterPro" id="IPR036852">
    <property type="entry name" value="Peptidase_S8/S53_dom_sf"/>
</dbReference>
<dbReference type="PROSITE" id="PS00136">
    <property type="entry name" value="SUBTILASE_ASP"/>
    <property type="match status" value="1"/>
</dbReference>
<dbReference type="InterPro" id="IPR015500">
    <property type="entry name" value="Peptidase_S8_subtilisin-rel"/>
</dbReference>
<dbReference type="AlphaFoldDB" id="A0A562JKF9"/>
<reference evidence="9 10" key="1">
    <citation type="submission" date="2019-07" db="EMBL/GenBank/DDBJ databases">
        <title>Genomic Encyclopedia of Type Strains, Phase I: the one thousand microbial genomes (KMG-I) project.</title>
        <authorList>
            <person name="Kyrpides N."/>
        </authorList>
    </citation>
    <scope>NUCLEOTIDE SEQUENCE [LARGE SCALE GENOMIC DNA]</scope>
    <source>
        <strain evidence="9 10">DSM 13558</strain>
    </source>
</reference>
<name>A0A562JKF9_9FIRM</name>
<dbReference type="Pfam" id="PF00082">
    <property type="entry name" value="Peptidase_S8"/>
    <property type="match status" value="1"/>
</dbReference>
<dbReference type="PANTHER" id="PTHR43806">
    <property type="entry name" value="PEPTIDASE S8"/>
    <property type="match status" value="1"/>
</dbReference>
<evidence type="ECO:0000256" key="1">
    <source>
        <dbReference type="ARBA" id="ARBA00011073"/>
    </source>
</evidence>
<dbReference type="GO" id="GO:0006508">
    <property type="term" value="P:proteolysis"/>
    <property type="evidence" value="ECO:0007669"/>
    <property type="project" value="UniProtKB-KW"/>
</dbReference>
<dbReference type="PROSITE" id="PS00138">
    <property type="entry name" value="SUBTILASE_SER"/>
    <property type="match status" value="1"/>
</dbReference>
<comment type="similarity">
    <text evidence="1 6 7">Belongs to the peptidase S8 family.</text>
</comment>
<dbReference type="InterPro" id="IPR050131">
    <property type="entry name" value="Peptidase_S8_subtilisin-like"/>
</dbReference>
<comment type="caution">
    <text evidence="9">The sequence shown here is derived from an EMBL/GenBank/DDBJ whole genome shotgun (WGS) entry which is preliminary data.</text>
</comment>
<evidence type="ECO:0000256" key="5">
    <source>
        <dbReference type="PIRSR" id="PIRSR615500-1"/>
    </source>
</evidence>